<dbReference type="EMBL" id="OBMT01000021">
    <property type="protein sequence ID" value="SOC21032.1"/>
    <property type="molecule type" value="Genomic_DNA"/>
</dbReference>
<reference evidence="2" key="1">
    <citation type="submission" date="2017-08" db="EMBL/GenBank/DDBJ databases">
        <authorList>
            <person name="Varghese N."/>
            <person name="Submissions S."/>
        </authorList>
    </citation>
    <scope>NUCLEOTIDE SEQUENCE [LARGE SCALE GENOMIC DNA]</scope>
    <source>
        <strain evidence="2">JA276</strain>
    </source>
</reference>
<sequence length="186" mass="19320">MAIAARNALHREDLHAIADKGYFSGPEILACHKAGITTTVPRPATSGNTAMFHPSMKAKMDGLEAERTQLEAPLAATPAPDPIALHPGLADVYRQKVSTLAASLSDDATRPEAIALLRGLISEIRLHPDAGTPGGHVIELYGELGSILSLGAGTKAKPRLGVGGVSGSMVAGAGNRRQLPLPRCRV</sequence>
<proteinExistence type="predicted"/>
<organism evidence="1 2">
    <name type="scientific">Rhodobacter maris</name>
    <dbReference type="NCBI Taxonomy" id="446682"/>
    <lineage>
        <taxon>Bacteria</taxon>
        <taxon>Pseudomonadati</taxon>
        <taxon>Pseudomonadota</taxon>
        <taxon>Alphaproteobacteria</taxon>
        <taxon>Rhodobacterales</taxon>
        <taxon>Rhodobacter group</taxon>
        <taxon>Rhodobacter</taxon>
    </lineage>
</organism>
<accession>A0A285TG47</accession>
<dbReference type="Proteomes" id="UP000219111">
    <property type="component" value="Unassembled WGS sequence"/>
</dbReference>
<evidence type="ECO:0000313" key="1">
    <source>
        <dbReference type="EMBL" id="SOC21032.1"/>
    </source>
</evidence>
<keyword evidence="2" id="KW-1185">Reference proteome</keyword>
<protein>
    <recommendedName>
        <fullName evidence="3">DDE family transposase</fullName>
    </recommendedName>
</protein>
<gene>
    <name evidence="1" type="ORF">SAMN05877831_1215</name>
</gene>
<name>A0A285TG47_9RHOB</name>
<dbReference type="AlphaFoldDB" id="A0A285TG47"/>
<evidence type="ECO:0008006" key="3">
    <source>
        <dbReference type="Google" id="ProtNLM"/>
    </source>
</evidence>
<evidence type="ECO:0000313" key="2">
    <source>
        <dbReference type="Proteomes" id="UP000219111"/>
    </source>
</evidence>